<proteinExistence type="inferred from homology"/>
<dbReference type="Pfam" id="PF04909">
    <property type="entry name" value="Amidohydro_2"/>
    <property type="match status" value="1"/>
</dbReference>
<dbReference type="AlphaFoldDB" id="K6XZ31"/>
<evidence type="ECO:0000313" key="3">
    <source>
        <dbReference type="EMBL" id="GAC16901.1"/>
    </source>
</evidence>
<dbReference type="PANTHER" id="PTHR43569">
    <property type="entry name" value="AMIDOHYDROLASE"/>
    <property type="match status" value="1"/>
</dbReference>
<feature type="domain" description="Amidohydrolase-related" evidence="2">
    <location>
        <begin position="6"/>
        <end position="277"/>
    </location>
</feature>
<organism evidence="3 4">
    <name type="scientific">Aliiglaciecola lipolytica E3</name>
    <dbReference type="NCBI Taxonomy" id="1127673"/>
    <lineage>
        <taxon>Bacteria</taxon>
        <taxon>Pseudomonadati</taxon>
        <taxon>Pseudomonadota</taxon>
        <taxon>Gammaproteobacteria</taxon>
        <taxon>Alteromonadales</taxon>
        <taxon>Alteromonadaceae</taxon>
        <taxon>Aliiglaciecola</taxon>
    </lineage>
</organism>
<dbReference type="STRING" id="1127673.GLIP_4290"/>
<dbReference type="SUPFAM" id="SSF51556">
    <property type="entry name" value="Metallo-dependent hydrolases"/>
    <property type="match status" value="1"/>
</dbReference>
<keyword evidence="4" id="KW-1185">Reference proteome</keyword>
<evidence type="ECO:0000256" key="1">
    <source>
        <dbReference type="ARBA" id="ARBA00038310"/>
    </source>
</evidence>
<dbReference type="RefSeq" id="WP_008846703.1">
    <property type="nucleotide sequence ID" value="NZ_BAEN01000076.1"/>
</dbReference>
<dbReference type="eggNOG" id="COG3618">
    <property type="taxonomic scope" value="Bacteria"/>
</dbReference>
<dbReference type="Proteomes" id="UP000006334">
    <property type="component" value="Unassembled WGS sequence"/>
</dbReference>
<dbReference type="InterPro" id="IPR006680">
    <property type="entry name" value="Amidohydro-rel"/>
</dbReference>
<comment type="caution">
    <text evidence="3">The sequence shown here is derived from an EMBL/GenBank/DDBJ whole genome shotgun (WGS) entry which is preliminary data.</text>
</comment>
<protein>
    <submittedName>
        <fullName evidence="3">Amidohydrolase 2</fullName>
    </submittedName>
</protein>
<dbReference type="Gene3D" id="3.20.20.140">
    <property type="entry name" value="Metal-dependent hydrolases"/>
    <property type="match status" value="1"/>
</dbReference>
<dbReference type="InterPro" id="IPR052350">
    <property type="entry name" value="Metallo-dep_Lactonases"/>
</dbReference>
<sequence>MNTQRIDSHQHFWLLSRGDYQWLTPQLDTLYRDYLPTHLIDLMHQANVHKTIVVQAADSVAETHYMLELAGQHDFIAGVVGWIDMLADEAVPQLQQLAGNAKFKGIRPMLQDIEDPAWILNKKLDPVFKALIANGLRFDALVKPVHLPYLVTLLERYPELKVVINHGAKPDIASGDTTLWYQSIRTISEFKNVYCKLSGLITEAGEHTEYKRISPFMQHLYDCFGASHLMYGSDWPVLNLAADYLTWSAYVERFIQDFDSTEQQAIWHDSAAKFYDITK</sequence>
<evidence type="ECO:0000313" key="4">
    <source>
        <dbReference type="Proteomes" id="UP000006334"/>
    </source>
</evidence>
<accession>K6XZ31</accession>
<dbReference type="InterPro" id="IPR032466">
    <property type="entry name" value="Metal_Hydrolase"/>
</dbReference>
<dbReference type="GO" id="GO:0016787">
    <property type="term" value="F:hydrolase activity"/>
    <property type="evidence" value="ECO:0007669"/>
    <property type="project" value="UniProtKB-KW"/>
</dbReference>
<dbReference type="OrthoDB" id="9787654at2"/>
<reference evidence="3 4" key="1">
    <citation type="journal article" date="2017" name="Antonie Van Leeuwenhoek">
        <title>Rhizobium rhizosphaerae sp. nov., a novel species isolated from rice rhizosphere.</title>
        <authorList>
            <person name="Zhao J.J."/>
            <person name="Zhang J."/>
            <person name="Zhang R.J."/>
            <person name="Zhang C.W."/>
            <person name="Yin H.Q."/>
            <person name="Zhang X.X."/>
        </authorList>
    </citation>
    <scope>NUCLEOTIDE SEQUENCE [LARGE SCALE GENOMIC DNA]</scope>
    <source>
        <strain evidence="3 4">E3</strain>
    </source>
</reference>
<comment type="similarity">
    <text evidence="1">Belongs to the metallo-dependent hydrolases superfamily.</text>
</comment>
<dbReference type="EMBL" id="BAEN01000076">
    <property type="protein sequence ID" value="GAC16901.1"/>
    <property type="molecule type" value="Genomic_DNA"/>
</dbReference>
<evidence type="ECO:0000259" key="2">
    <source>
        <dbReference type="Pfam" id="PF04909"/>
    </source>
</evidence>
<dbReference type="PANTHER" id="PTHR43569:SF2">
    <property type="entry name" value="AMIDOHYDROLASE-RELATED DOMAIN-CONTAINING PROTEIN"/>
    <property type="match status" value="1"/>
</dbReference>
<keyword evidence="3" id="KW-0378">Hydrolase</keyword>
<gene>
    <name evidence="3" type="ORF">GLIP_4290</name>
</gene>
<name>K6XZ31_9ALTE</name>